<dbReference type="GO" id="GO:0010181">
    <property type="term" value="F:FMN binding"/>
    <property type="evidence" value="ECO:0007669"/>
    <property type="project" value="InterPro"/>
</dbReference>
<dbReference type="RefSeq" id="XP_001322981.1">
    <property type="nucleotide sequence ID" value="XM_001322946.1"/>
</dbReference>
<dbReference type="STRING" id="5722.A2E973"/>
<accession>A2E973</accession>
<dbReference type="InterPro" id="IPR051799">
    <property type="entry name" value="NADH_flavin_oxidoreductase"/>
</dbReference>
<dbReference type="KEGG" id="tva:4768696"/>
<dbReference type="InParanoid" id="A2E973"/>
<dbReference type="SMR" id="A2E973"/>
<dbReference type="PANTHER" id="PTHR43656:SF2">
    <property type="entry name" value="BINDING OXIDOREDUCTASE, PUTATIVE (AFU_ORTHOLOGUE AFUA_2G08260)-RELATED"/>
    <property type="match status" value="1"/>
</dbReference>
<dbReference type="Pfam" id="PF00724">
    <property type="entry name" value="Oxidored_FMN"/>
    <property type="match status" value="1"/>
</dbReference>
<dbReference type="OrthoDB" id="276546at2759"/>
<dbReference type="SUPFAM" id="SSF51395">
    <property type="entry name" value="FMN-linked oxidoreductases"/>
    <property type="match status" value="1"/>
</dbReference>
<dbReference type="GO" id="GO:0016491">
    <property type="term" value="F:oxidoreductase activity"/>
    <property type="evidence" value="ECO:0007669"/>
    <property type="project" value="UniProtKB-KW"/>
</dbReference>
<evidence type="ECO:0000256" key="2">
    <source>
        <dbReference type="ARBA" id="ARBA00023002"/>
    </source>
</evidence>
<dbReference type="Proteomes" id="UP000001542">
    <property type="component" value="Unassembled WGS sequence"/>
</dbReference>
<keyword evidence="2" id="KW-0560">Oxidoreductase</keyword>
<evidence type="ECO:0000313" key="4">
    <source>
        <dbReference type="EMBL" id="EAY10758.1"/>
    </source>
</evidence>
<dbReference type="VEuPathDB" id="TrichDB:TVAGG3_0421610"/>
<dbReference type="CDD" id="cd02803">
    <property type="entry name" value="OYE_like_FMN_family"/>
    <property type="match status" value="1"/>
</dbReference>
<reference evidence="4" key="1">
    <citation type="submission" date="2006-10" db="EMBL/GenBank/DDBJ databases">
        <authorList>
            <person name="Amadeo P."/>
            <person name="Zhao Q."/>
            <person name="Wortman J."/>
            <person name="Fraser-Liggett C."/>
            <person name="Carlton J."/>
        </authorList>
    </citation>
    <scope>NUCLEOTIDE SEQUENCE</scope>
    <source>
        <strain evidence="4">G3</strain>
    </source>
</reference>
<reference evidence="4" key="2">
    <citation type="journal article" date="2007" name="Science">
        <title>Draft genome sequence of the sexually transmitted pathogen Trichomonas vaginalis.</title>
        <authorList>
            <person name="Carlton J.M."/>
            <person name="Hirt R.P."/>
            <person name="Silva J.C."/>
            <person name="Delcher A.L."/>
            <person name="Schatz M."/>
            <person name="Zhao Q."/>
            <person name="Wortman J.R."/>
            <person name="Bidwell S.L."/>
            <person name="Alsmark U.C.M."/>
            <person name="Besteiro S."/>
            <person name="Sicheritz-Ponten T."/>
            <person name="Noel C.J."/>
            <person name="Dacks J.B."/>
            <person name="Foster P.G."/>
            <person name="Simillion C."/>
            <person name="Van de Peer Y."/>
            <person name="Miranda-Saavedra D."/>
            <person name="Barton G.J."/>
            <person name="Westrop G.D."/>
            <person name="Mueller S."/>
            <person name="Dessi D."/>
            <person name="Fiori P.L."/>
            <person name="Ren Q."/>
            <person name="Paulsen I."/>
            <person name="Zhang H."/>
            <person name="Bastida-Corcuera F.D."/>
            <person name="Simoes-Barbosa A."/>
            <person name="Brown M.T."/>
            <person name="Hayes R.D."/>
            <person name="Mukherjee M."/>
            <person name="Okumura C.Y."/>
            <person name="Schneider R."/>
            <person name="Smith A.J."/>
            <person name="Vanacova S."/>
            <person name="Villalvazo M."/>
            <person name="Haas B.J."/>
            <person name="Pertea M."/>
            <person name="Feldblyum T.V."/>
            <person name="Utterback T.R."/>
            <person name="Shu C.L."/>
            <person name="Osoegawa K."/>
            <person name="de Jong P.J."/>
            <person name="Hrdy I."/>
            <person name="Horvathova L."/>
            <person name="Zubacova Z."/>
            <person name="Dolezal P."/>
            <person name="Malik S.B."/>
            <person name="Logsdon J.M. Jr."/>
            <person name="Henze K."/>
            <person name="Gupta A."/>
            <person name="Wang C.C."/>
            <person name="Dunne R.L."/>
            <person name="Upcroft J.A."/>
            <person name="Upcroft P."/>
            <person name="White O."/>
            <person name="Salzberg S.L."/>
            <person name="Tang P."/>
            <person name="Chiu C.-H."/>
            <person name="Lee Y.-S."/>
            <person name="Embley T.M."/>
            <person name="Coombs G.H."/>
            <person name="Mottram J.C."/>
            <person name="Tachezy J."/>
            <person name="Fraser-Liggett C.M."/>
            <person name="Johnson P.J."/>
        </authorList>
    </citation>
    <scope>NUCLEOTIDE SEQUENCE [LARGE SCALE GENOMIC DNA]</scope>
    <source>
        <strain evidence="4">G3</strain>
    </source>
</reference>
<dbReference type="InterPro" id="IPR013785">
    <property type="entry name" value="Aldolase_TIM"/>
</dbReference>
<dbReference type="eggNOG" id="KOG0134">
    <property type="taxonomic scope" value="Eukaryota"/>
</dbReference>
<keyword evidence="1" id="KW-0285">Flavoprotein</keyword>
<evidence type="ECO:0000259" key="3">
    <source>
        <dbReference type="Pfam" id="PF00724"/>
    </source>
</evidence>
<organism evidence="4 5">
    <name type="scientific">Trichomonas vaginalis (strain ATCC PRA-98 / G3)</name>
    <dbReference type="NCBI Taxonomy" id="412133"/>
    <lineage>
        <taxon>Eukaryota</taxon>
        <taxon>Metamonada</taxon>
        <taxon>Parabasalia</taxon>
        <taxon>Trichomonadida</taxon>
        <taxon>Trichomonadidae</taxon>
        <taxon>Trichomonas</taxon>
    </lineage>
</organism>
<sequence length="388" mass="43465">MSRKDSVLFTPVSIGHHKIMNRFMRSATNEYKATSQGIPKDELKNMMINLSRCQVGLIVPGCMYITSHGRRGTNQCGMCTSAQSRAWKNVIDEMHKSGSKVLFQIMHAGTAANPETMCGSPFFAPSAISKNSVALTKAQIEDIIHLFRSSAELAYKAGADGVQLHCAHGYLLSQFLSPYYNRRTDEYGGDRDNRLRIVAEIIQEIRQSLPSDFIVSMKMNGDDYIDGGLTPKDASYYVSRLTGAVDLFEISGGATGMKSMRYRLEEKYLLKGAKKEEHQALIEKARSFAKGNEFTMEWNVPAAKIIRKDNPKVKLAVVGGLRNFYSMEKLVNEKVVDICSISRPFIKDPAIVMRYKVGTIDVPNCWNCNDCFFSIPKKTGIFCHIPTY</sequence>
<evidence type="ECO:0000313" key="5">
    <source>
        <dbReference type="Proteomes" id="UP000001542"/>
    </source>
</evidence>
<proteinExistence type="predicted"/>
<protein>
    <submittedName>
        <fullName evidence="4">Oxidoreductase, FAD/FMN-binding family protein</fullName>
    </submittedName>
</protein>
<dbReference type="PANTHER" id="PTHR43656">
    <property type="entry name" value="BINDING OXIDOREDUCTASE, PUTATIVE (AFU_ORTHOLOGUE AFUA_2G08260)-RELATED"/>
    <property type="match status" value="1"/>
</dbReference>
<dbReference type="InterPro" id="IPR001155">
    <property type="entry name" value="OxRdtase_FMN_N"/>
</dbReference>
<feature type="domain" description="NADH:flavin oxidoreductase/NADH oxidase N-terminal" evidence="3">
    <location>
        <begin position="8"/>
        <end position="358"/>
    </location>
</feature>
<evidence type="ECO:0000256" key="1">
    <source>
        <dbReference type="ARBA" id="ARBA00022630"/>
    </source>
</evidence>
<keyword evidence="5" id="KW-1185">Reference proteome</keyword>
<gene>
    <name evidence="4" type="ORF">TVAG_121620</name>
</gene>
<dbReference type="Gene3D" id="3.20.20.70">
    <property type="entry name" value="Aldolase class I"/>
    <property type="match status" value="1"/>
</dbReference>
<name>A2E973_TRIV3</name>
<dbReference type="VEuPathDB" id="TrichDB:TVAG_121620"/>
<dbReference type="AlphaFoldDB" id="A2E973"/>
<dbReference type="EMBL" id="DS113332">
    <property type="protein sequence ID" value="EAY10758.1"/>
    <property type="molecule type" value="Genomic_DNA"/>
</dbReference>